<dbReference type="EMBL" id="CABDUW010000793">
    <property type="protein sequence ID" value="VTJ75373.1"/>
    <property type="molecule type" value="Genomic_DNA"/>
</dbReference>
<proteinExistence type="predicted"/>
<sequence>MSVRKRKDQDIYQFRNVLSQEVIEHEDQDPPYPTRSKPGGYSSVSWAHDPDTIPKKNKSACDPTINAMKTLDPKSKPAHDPAINTMKTLDPNNKLKEKLPSLTLPSLREPPMTGNINTFCLSKSLNFTPHIENLKQSIVLKSILSKNLQDLSDKLFSKPEVCLNTEAMKKSSSSHLCIQDKPVSDLEIKALEPIQDLNCQLSEKDISKSKSLLNQVIKNITSDLLSEGKPGKSPDVEDVVSEADGIDFSMKKKSCFKKKHITSEVSSPMLGFSGSIHDYIIKQIFTAPIFSLLEKSMKELINYGDKDDEIELPQPKSVISEIIQAFPIDTLLESGIIKVMELDKEQQMGALVDTEKSSSEETLRDSTEDDSEIKCKTQFLSRPSVPKEGTSSIRRVEFVEERKNMFLHDSEYHSTPDIKTDLSCQGLDGEESHLMFDLESFSNLLTDNLHESDPPTLQSFLKNVFNAFFKYNQPERRQQPEKELENLIQHSFPTDIEHSEEIQGDSDKADRLDRKAVLSPKLRVFLEELSESEIKNLKSELSKHIQHYLVERLSESGHITKEDLPKIYQNLYLMNEKELKEQNAFPGKYSETVKEIMSFVNKFNHQFIDKHLEIKLRSFLNEILQNYFLTNLAESSLFNETESMTIHSNMSSLRTQSASLSPHDISRGSFGRRLEINMKYPLNQPLQSLLKALSENDFLNLKDDLSKQLQRLFIEKLSKLGLMTERQLEGVNEHVSLSDSDSIPLKYIKTDLPFRDENYFVGEHSEKQSKYSKLGQNTLPKVSEDKRIRPELVRTEEKDYSSLKNLKENPSTIREQKNYFPGEEIKAISLIKVQSSNKNIHAVPLNKSSDRATDILFKKYKKEHGFLQFPRAENYIYTTEIQDPYSWEGKSKIVSSKVCCERTLKLKPFGRKENINICKFTAQEKTETVLPSYSRIPSCKMPREEEEYLNRFASPFWQNNSLSHFNLEAEEQSKLDLYCQRLKGNNNNNKKHLVTVTQNEREIQNLSISPNEICNEKYSKVPKPQSFKYKENKKNSKPSFFPEVLKRENIKPKVRKEKDHATKPKKSLNKDCSDRFEDLQEPSMQHLNKTKSRVRLLAKSPDDSHIQAKQAARPYTAPEPNKRREYYTGKFTSPRVVSSGLANTNDTTPDYEIRKMQSKKRLKEDIEKCSLICDIIQMLKSSE</sequence>
<dbReference type="Proteomes" id="UP000335636">
    <property type="component" value="Unassembled WGS sequence"/>
</dbReference>
<organism evidence="2 3">
    <name type="scientific">Marmota monax</name>
    <name type="common">Woodchuck</name>
    <dbReference type="NCBI Taxonomy" id="9995"/>
    <lineage>
        <taxon>Eukaryota</taxon>
        <taxon>Metazoa</taxon>
        <taxon>Chordata</taxon>
        <taxon>Craniata</taxon>
        <taxon>Vertebrata</taxon>
        <taxon>Euteleostomi</taxon>
        <taxon>Mammalia</taxon>
        <taxon>Eutheria</taxon>
        <taxon>Euarchontoglires</taxon>
        <taxon>Glires</taxon>
        <taxon>Rodentia</taxon>
        <taxon>Sciuromorpha</taxon>
        <taxon>Sciuridae</taxon>
        <taxon>Xerinae</taxon>
        <taxon>Marmotini</taxon>
        <taxon>Marmota</taxon>
    </lineage>
</organism>
<feature type="region of interest" description="Disordered" evidence="1">
    <location>
        <begin position="349"/>
        <end position="370"/>
    </location>
</feature>
<evidence type="ECO:0000313" key="3">
    <source>
        <dbReference type="Proteomes" id="UP000335636"/>
    </source>
</evidence>
<reference evidence="2" key="1">
    <citation type="submission" date="2019-04" db="EMBL/GenBank/DDBJ databases">
        <authorList>
            <person name="Alioto T."/>
            <person name="Alioto T."/>
        </authorList>
    </citation>
    <scope>NUCLEOTIDE SEQUENCE [LARGE SCALE GENOMIC DNA]</scope>
</reference>
<dbReference type="PANTHER" id="PTHR21665">
    <property type="entry name" value="CATION CHANNEL SPERM-ASSOCIATED TARGETING SUBUNIT TAU"/>
    <property type="match status" value="1"/>
</dbReference>
<dbReference type="InterPro" id="IPR031462">
    <property type="entry name" value="CTSRT"/>
</dbReference>
<feature type="region of interest" description="Disordered" evidence="1">
    <location>
        <begin position="1025"/>
        <end position="1070"/>
    </location>
</feature>
<dbReference type="PANTHER" id="PTHR21665:SF2">
    <property type="entry name" value="CATION CHANNEL SPERM-ASSOCIATED TARGETING SUBUNIT TAU"/>
    <property type="match status" value="1"/>
</dbReference>
<comment type="caution">
    <text evidence="2">The sequence shown here is derived from an EMBL/GenBank/DDBJ whole genome shotgun (WGS) entry which is preliminary data.</text>
</comment>
<protein>
    <recommendedName>
        <fullName evidence="4">Amyotrophic lateral sclerosis 2 chromosomal region candidate gene 11 protein</fullName>
    </recommendedName>
</protein>
<feature type="region of interest" description="Disordered" evidence="1">
    <location>
        <begin position="21"/>
        <end position="59"/>
    </location>
</feature>
<evidence type="ECO:0008006" key="4">
    <source>
        <dbReference type="Google" id="ProtNLM"/>
    </source>
</evidence>
<evidence type="ECO:0000313" key="2">
    <source>
        <dbReference type="EMBL" id="VTJ75373.1"/>
    </source>
</evidence>
<evidence type="ECO:0000256" key="1">
    <source>
        <dbReference type="SAM" id="MobiDB-lite"/>
    </source>
</evidence>
<feature type="region of interest" description="Disordered" evidence="1">
    <location>
        <begin position="1100"/>
        <end position="1122"/>
    </location>
</feature>
<feature type="compositionally biased region" description="Basic and acidic residues" evidence="1">
    <location>
        <begin position="1044"/>
        <end position="1070"/>
    </location>
</feature>
<accession>A0A5E4C0G0</accession>
<keyword evidence="3" id="KW-1185">Reference proteome</keyword>
<name>A0A5E4C0G0_MARMO</name>
<dbReference type="AlphaFoldDB" id="A0A5E4C0G0"/>
<feature type="compositionally biased region" description="Basic and acidic residues" evidence="1">
    <location>
        <begin position="353"/>
        <end position="366"/>
    </location>
</feature>
<gene>
    <name evidence="2" type="ORF">MONAX_5E032799</name>
</gene>